<keyword evidence="6" id="KW-0004">4Fe-4S</keyword>
<dbReference type="InterPro" id="IPR005760">
    <property type="entry name" value="A/G_AdeGlyc_MutY"/>
</dbReference>
<gene>
    <name evidence="16" type="ORF">RU92_GL001339</name>
</gene>
<keyword evidence="8 14" id="KW-0227">DNA damage</keyword>
<reference evidence="16 17" key="1">
    <citation type="submission" date="2014-12" db="EMBL/GenBank/DDBJ databases">
        <title>Draft genome sequences of 10 type strains of Lactococcus.</title>
        <authorList>
            <person name="Sun Z."/>
            <person name="Zhong Z."/>
            <person name="Liu W."/>
            <person name="Zhang W."/>
            <person name="Zhang H."/>
        </authorList>
    </citation>
    <scope>NUCLEOTIDE SEQUENCE [LARGE SCALE GENOMIC DNA]</scope>
    <source>
        <strain evidence="16 17">DSM 21502</strain>
    </source>
</reference>
<dbReference type="Pfam" id="PF14815">
    <property type="entry name" value="NUDIX_4"/>
    <property type="match status" value="1"/>
</dbReference>
<evidence type="ECO:0000256" key="8">
    <source>
        <dbReference type="ARBA" id="ARBA00022763"/>
    </source>
</evidence>
<evidence type="ECO:0000256" key="14">
    <source>
        <dbReference type="RuleBase" id="RU365096"/>
    </source>
</evidence>
<dbReference type="PROSITE" id="PS00764">
    <property type="entry name" value="ENDONUCLEASE_III_1"/>
    <property type="match status" value="1"/>
</dbReference>
<dbReference type="Proteomes" id="UP000218711">
    <property type="component" value="Unassembled WGS sequence"/>
</dbReference>
<dbReference type="SMART" id="SM00478">
    <property type="entry name" value="ENDO3c"/>
    <property type="match status" value="1"/>
</dbReference>
<protein>
    <recommendedName>
        <fullName evidence="5 14">Adenine DNA glycosylase</fullName>
        <ecNumber evidence="4 14">3.2.2.31</ecNumber>
    </recommendedName>
</protein>
<dbReference type="GO" id="GO:0000701">
    <property type="term" value="F:purine-specific mismatch base pair DNA N-glycosylase activity"/>
    <property type="evidence" value="ECO:0007669"/>
    <property type="project" value="UniProtKB-EC"/>
</dbReference>
<dbReference type="AlphaFoldDB" id="A0A2A5SVC2"/>
<dbReference type="InterPro" id="IPR003651">
    <property type="entry name" value="Endonuclease3_FeS-loop_motif"/>
</dbReference>
<dbReference type="InterPro" id="IPR011257">
    <property type="entry name" value="DNA_glycosylase"/>
</dbReference>
<dbReference type="CDD" id="cd00056">
    <property type="entry name" value="ENDO3c"/>
    <property type="match status" value="1"/>
</dbReference>
<dbReference type="GO" id="GO:0006284">
    <property type="term" value="P:base-excision repair"/>
    <property type="evidence" value="ECO:0007669"/>
    <property type="project" value="UniProtKB-UniRule"/>
</dbReference>
<evidence type="ECO:0000256" key="6">
    <source>
        <dbReference type="ARBA" id="ARBA00022485"/>
    </source>
</evidence>
<dbReference type="SUPFAM" id="SSF48150">
    <property type="entry name" value="DNA-glycosylase"/>
    <property type="match status" value="1"/>
</dbReference>
<evidence type="ECO:0000256" key="7">
    <source>
        <dbReference type="ARBA" id="ARBA00022723"/>
    </source>
</evidence>
<comment type="function">
    <text evidence="2">Adenine glycosylase active on G-A mispairs. MutY also corrects error-prone DNA synthesis past GO lesions which are due to the oxidatively damaged form of guanine: 7,8-dihydro-8-oxoguanine (8-oxo-dGTP).</text>
</comment>
<dbReference type="InterPro" id="IPR029119">
    <property type="entry name" value="MutY_C"/>
</dbReference>
<dbReference type="PANTHER" id="PTHR42944">
    <property type="entry name" value="ADENINE DNA GLYCOSYLASE"/>
    <property type="match status" value="1"/>
</dbReference>
<keyword evidence="13 14" id="KW-0326">Glycosidase</keyword>
<dbReference type="InterPro" id="IPR004035">
    <property type="entry name" value="Endouclease-III_FeS-bd_BS"/>
</dbReference>
<comment type="catalytic activity">
    <reaction evidence="1 14">
        <text>Hydrolyzes free adenine bases from 7,8-dihydro-8-oxoguanine:adenine mismatched double-stranded DNA, leaving an apurinic site.</text>
        <dbReference type="EC" id="3.2.2.31"/>
    </reaction>
</comment>
<comment type="similarity">
    <text evidence="3 14">Belongs to the Nth/MutY family.</text>
</comment>
<dbReference type="InterPro" id="IPR000445">
    <property type="entry name" value="HhH_motif"/>
</dbReference>
<dbReference type="GO" id="GO:0032357">
    <property type="term" value="F:oxidized purine DNA binding"/>
    <property type="evidence" value="ECO:0007669"/>
    <property type="project" value="TreeGrafter"/>
</dbReference>
<dbReference type="Gene3D" id="1.10.1670.10">
    <property type="entry name" value="Helix-hairpin-Helix base-excision DNA repair enzymes (C-terminal)"/>
    <property type="match status" value="1"/>
</dbReference>
<dbReference type="GO" id="GO:0006298">
    <property type="term" value="P:mismatch repair"/>
    <property type="evidence" value="ECO:0007669"/>
    <property type="project" value="TreeGrafter"/>
</dbReference>
<dbReference type="Gene3D" id="1.10.340.30">
    <property type="entry name" value="Hypothetical protein, domain 2"/>
    <property type="match status" value="1"/>
</dbReference>
<dbReference type="InterPro" id="IPR044298">
    <property type="entry name" value="MIG/MutY"/>
</dbReference>
<organism evidence="16 17">
    <name type="scientific">Lactococcus cremoris subsp. tructae</name>
    <dbReference type="NCBI Taxonomy" id="542833"/>
    <lineage>
        <taxon>Bacteria</taxon>
        <taxon>Bacillati</taxon>
        <taxon>Bacillota</taxon>
        <taxon>Bacilli</taxon>
        <taxon>Lactobacillales</taxon>
        <taxon>Streptococcaceae</taxon>
        <taxon>Lactococcus</taxon>
    </lineage>
</organism>
<evidence type="ECO:0000313" key="17">
    <source>
        <dbReference type="Proteomes" id="UP000218711"/>
    </source>
</evidence>
<name>A0A2A5SVC2_LACLC</name>
<dbReference type="InterPro" id="IPR023170">
    <property type="entry name" value="HhH_base_excis_C"/>
</dbReference>
<dbReference type="CDD" id="cd03431">
    <property type="entry name" value="NUDIX_DNA_Glycosylase_C-MutY"/>
    <property type="match status" value="1"/>
</dbReference>
<feature type="domain" description="HhH-GPD" evidence="15">
    <location>
        <begin position="54"/>
        <end position="205"/>
    </location>
</feature>
<keyword evidence="10 14" id="KW-0408">Iron</keyword>
<evidence type="ECO:0000256" key="3">
    <source>
        <dbReference type="ARBA" id="ARBA00008343"/>
    </source>
</evidence>
<dbReference type="GO" id="GO:0051539">
    <property type="term" value="F:4 iron, 4 sulfur cluster binding"/>
    <property type="evidence" value="ECO:0007669"/>
    <property type="project" value="UniProtKB-UniRule"/>
</dbReference>
<evidence type="ECO:0000256" key="1">
    <source>
        <dbReference type="ARBA" id="ARBA00000843"/>
    </source>
</evidence>
<evidence type="ECO:0000256" key="5">
    <source>
        <dbReference type="ARBA" id="ARBA00022023"/>
    </source>
</evidence>
<evidence type="ECO:0000256" key="12">
    <source>
        <dbReference type="ARBA" id="ARBA00023204"/>
    </source>
</evidence>
<proteinExistence type="inferred from homology"/>
<comment type="cofactor">
    <cofactor evidence="14">
        <name>[4Fe-4S] cluster</name>
        <dbReference type="ChEBI" id="CHEBI:49883"/>
    </cofactor>
    <text evidence="14">Binds 1 [4Fe-4S] cluster.</text>
</comment>
<evidence type="ECO:0000259" key="15">
    <source>
        <dbReference type="SMART" id="SM00478"/>
    </source>
</evidence>
<dbReference type="Pfam" id="PF10576">
    <property type="entry name" value="EndIII_4Fe-2S"/>
    <property type="match status" value="1"/>
</dbReference>
<dbReference type="EMBL" id="JXKC01000002">
    <property type="protein sequence ID" value="PCS19821.1"/>
    <property type="molecule type" value="Genomic_DNA"/>
</dbReference>
<keyword evidence="9" id="KW-0378">Hydrolase</keyword>
<evidence type="ECO:0000256" key="2">
    <source>
        <dbReference type="ARBA" id="ARBA00002933"/>
    </source>
</evidence>
<dbReference type="EC" id="3.2.2.31" evidence="4 14"/>
<comment type="caution">
    <text evidence="16">The sequence shown here is derived from an EMBL/GenBank/DDBJ whole genome shotgun (WGS) entry which is preliminary data.</text>
</comment>
<dbReference type="InterPro" id="IPR015797">
    <property type="entry name" value="NUDIX_hydrolase-like_dom_sf"/>
</dbReference>
<accession>A0A2A5SVC2</accession>
<keyword evidence="7" id="KW-0479">Metal-binding</keyword>
<keyword evidence="12" id="KW-0234">DNA repair</keyword>
<evidence type="ECO:0000256" key="10">
    <source>
        <dbReference type="ARBA" id="ARBA00023004"/>
    </source>
</evidence>
<sequence length="397" mass="45705">MKHIENVNGELMDWSKNKIKEFQKDLLSWYDANKKPLPWRQTTEPYKIWISEIMSQQTQVETVIPYFERFMKKYPTVESLAQADDTELLKLWEGLGYYSRARNLKIAAQEIVNEYNGKFPDNLKEILSLKGIGPYTAAAIASISFELAEPAIDGNLMRVTSRIFELECDISKSSSRKIFDEHLRTLVSKKRPGDFNQGLMDLGSLVCSPKKPKCETCPLNKYCAAAADGKQLNYPVKTKKLKQKELYYTAFALENSLGEYYLEKRPSKGLLADMWTFPLTELSSVDFEKIITDGAISKNIIMPELPESISKMEYFGNFTHIFSHQKWHIVLIKVKAEEKFEIADELLTADKKWVYYDSKKLGENVVNLNQDLSKISRSQLPLSGPQVKMFELLDKKI</sequence>
<dbReference type="Gene3D" id="3.90.79.10">
    <property type="entry name" value="Nucleoside Triphosphate Pyrophosphohydrolase"/>
    <property type="match status" value="1"/>
</dbReference>
<evidence type="ECO:0000256" key="4">
    <source>
        <dbReference type="ARBA" id="ARBA00012045"/>
    </source>
</evidence>
<dbReference type="SUPFAM" id="SSF55811">
    <property type="entry name" value="Nudix"/>
    <property type="match status" value="1"/>
</dbReference>
<dbReference type="SMART" id="SM00525">
    <property type="entry name" value="FES"/>
    <property type="match status" value="1"/>
</dbReference>
<keyword evidence="11" id="KW-0411">Iron-sulfur</keyword>
<dbReference type="GO" id="GO:0035485">
    <property type="term" value="F:adenine/guanine mispair binding"/>
    <property type="evidence" value="ECO:0007669"/>
    <property type="project" value="TreeGrafter"/>
</dbReference>
<evidence type="ECO:0000313" key="16">
    <source>
        <dbReference type="EMBL" id="PCS19821.1"/>
    </source>
</evidence>
<evidence type="ECO:0000256" key="11">
    <source>
        <dbReference type="ARBA" id="ARBA00023014"/>
    </source>
</evidence>
<dbReference type="PANTHER" id="PTHR42944:SF1">
    <property type="entry name" value="ADENINE DNA GLYCOSYLASE"/>
    <property type="match status" value="1"/>
</dbReference>
<evidence type="ECO:0000256" key="9">
    <source>
        <dbReference type="ARBA" id="ARBA00022801"/>
    </source>
</evidence>
<dbReference type="Pfam" id="PF00633">
    <property type="entry name" value="HHH"/>
    <property type="match status" value="1"/>
</dbReference>
<evidence type="ECO:0000256" key="13">
    <source>
        <dbReference type="ARBA" id="ARBA00023295"/>
    </source>
</evidence>
<dbReference type="Pfam" id="PF00730">
    <property type="entry name" value="HhH-GPD"/>
    <property type="match status" value="1"/>
</dbReference>
<dbReference type="InterPro" id="IPR003265">
    <property type="entry name" value="HhH-GPD_domain"/>
</dbReference>
<dbReference type="FunFam" id="1.10.340.30:FF:000002">
    <property type="entry name" value="Adenine DNA glycosylase"/>
    <property type="match status" value="1"/>
</dbReference>
<dbReference type="GO" id="GO:0034039">
    <property type="term" value="F:8-oxo-7,8-dihydroguanine DNA N-glycosylase activity"/>
    <property type="evidence" value="ECO:0007669"/>
    <property type="project" value="TreeGrafter"/>
</dbReference>
<dbReference type="GO" id="GO:0046872">
    <property type="term" value="F:metal ion binding"/>
    <property type="evidence" value="ECO:0007669"/>
    <property type="project" value="UniProtKB-UniRule"/>
</dbReference>
<dbReference type="NCBIfam" id="TIGR01084">
    <property type="entry name" value="mutY"/>
    <property type="match status" value="1"/>
</dbReference>